<dbReference type="EMBL" id="CACVBY010000037">
    <property type="protein sequence ID" value="CAA7387848.1"/>
    <property type="molecule type" value="Genomic_DNA"/>
</dbReference>
<accession>A0A6N4XSC0</accession>
<sequence length="47" mass="5162">MNIKSFILCVSALLCALSCGKNNPNKNKNTKEVPVLEVKQKDTLISN</sequence>
<reference evidence="1 2" key="1">
    <citation type="submission" date="2020-01" db="EMBL/GenBank/DDBJ databases">
        <authorList>
            <person name="Rodrigo-Torres L."/>
            <person name="Arahal R. D."/>
            <person name="Lucena T."/>
        </authorList>
    </citation>
    <scope>NUCLEOTIDE SEQUENCE [LARGE SCALE GENOMIC DNA]</scope>
    <source>
        <strain evidence="1 2">CECT 9393</strain>
    </source>
</reference>
<proteinExistence type="predicted"/>
<evidence type="ECO:0000313" key="2">
    <source>
        <dbReference type="Proteomes" id="UP000445309"/>
    </source>
</evidence>
<gene>
    <name evidence="1" type="ORF">CHRY9393_01834</name>
</gene>
<evidence type="ECO:0000313" key="1">
    <source>
        <dbReference type="EMBL" id="CAA7387848.1"/>
    </source>
</evidence>
<dbReference type="AlphaFoldDB" id="A0A6N4XSC0"/>
<organism evidence="1 2">
    <name type="scientific">Chryseobacterium fistulae</name>
    <dbReference type="NCBI Taxonomy" id="2675058"/>
    <lineage>
        <taxon>Bacteria</taxon>
        <taxon>Pseudomonadati</taxon>
        <taxon>Bacteroidota</taxon>
        <taxon>Flavobacteriia</taxon>
        <taxon>Flavobacteriales</taxon>
        <taxon>Weeksellaceae</taxon>
        <taxon>Chryseobacterium group</taxon>
        <taxon>Chryseobacterium</taxon>
    </lineage>
</organism>
<name>A0A6N4XSC0_9FLAO</name>
<protein>
    <submittedName>
        <fullName evidence="1">Uncharacterized protein</fullName>
    </submittedName>
</protein>
<keyword evidence="2" id="KW-1185">Reference proteome</keyword>
<dbReference type="Proteomes" id="UP000445309">
    <property type="component" value="Unassembled WGS sequence"/>
</dbReference>